<sequence length="504" mass="55318">MPNNEFGDFQTPLALALQCLKVLELPGDARLLEPTCGVGSFLEAGATVSPASERQGLELHPEYAEKAARWGRVEVANIFHTRLPDHVSWTTDGPLYVVGNPPWVTSAELNRMESDNLPPKENFKGAKGLDALLGSSNFDVCEYILLKVLNEYRAEPFTLGMLCKTQVARNVIEYAASSGMPLAGADVYRIDSMKWFDAGVDACWFVVHVDSSRPADYTARIHGDVFAPEESAENRFGVVDGRLVSDVDRYSGVRVADGASPYEWRSGMKHDASGVFELVATPAPATKEGVALDLEAEFVYPFLKSTDIFRGRHRDLTKWVIVPQKTFGAETASLELKAPALWKYLNANGEALDGRKSSIYRNRPRFSVFGHGDYTYAPYKVAVSGLHKKPLFQLVAPLNNQPVVLDDTCYFLPFREGVEAAVVTAVLNSQPCIDLIESLVFWDSKRPITKKLLARIDLNQLPYDSGLVCESAAKYAAAADIPFDESTARKLLGAFGAVVLGPVS</sequence>
<dbReference type="SUPFAM" id="SSF53335">
    <property type="entry name" value="S-adenosyl-L-methionine-dependent methyltransferases"/>
    <property type="match status" value="1"/>
</dbReference>
<dbReference type="InterPro" id="IPR029063">
    <property type="entry name" value="SAM-dependent_MTases_sf"/>
</dbReference>
<reference evidence="4 5" key="1">
    <citation type="submission" date="2021-01" db="EMBL/GenBank/DDBJ databases">
        <title>Actinoplanes sp. nov. LDG1-01 isolated from lichen.</title>
        <authorList>
            <person name="Saeng-In P."/>
            <person name="Phongsopitanun W."/>
            <person name="Kanchanasin P."/>
            <person name="Yuki M."/>
            <person name="Kudo T."/>
            <person name="Ohkuma M."/>
            <person name="Tanasupawat S."/>
        </authorList>
    </citation>
    <scope>NUCLEOTIDE SEQUENCE [LARGE SCALE GENOMIC DNA]</scope>
    <source>
        <strain evidence="4 5">LDG1-01</strain>
    </source>
</reference>
<organism evidence="4 5">
    <name type="scientific">Paractinoplanes lichenicola</name>
    <dbReference type="NCBI Taxonomy" id="2802976"/>
    <lineage>
        <taxon>Bacteria</taxon>
        <taxon>Bacillati</taxon>
        <taxon>Actinomycetota</taxon>
        <taxon>Actinomycetes</taxon>
        <taxon>Micromonosporales</taxon>
        <taxon>Micromonosporaceae</taxon>
        <taxon>Paractinoplanes</taxon>
    </lineage>
</organism>
<gene>
    <name evidence="4" type="ORF">JKJ07_41830</name>
</gene>
<keyword evidence="5" id="KW-1185">Reference proteome</keyword>
<evidence type="ECO:0000256" key="3">
    <source>
        <dbReference type="ARBA" id="ARBA00022691"/>
    </source>
</evidence>
<evidence type="ECO:0000256" key="1">
    <source>
        <dbReference type="ARBA" id="ARBA00022603"/>
    </source>
</evidence>
<protein>
    <submittedName>
        <fullName evidence="4">Uncharacterized protein</fullName>
    </submittedName>
</protein>
<dbReference type="PANTHER" id="PTHR33841:SF5">
    <property type="entry name" value="DNA METHYLASE (MODIFICATION METHYLASE) (METHYLTRANSFERASE)-RELATED"/>
    <property type="match status" value="1"/>
</dbReference>
<accession>A0ABS1W284</accession>
<keyword evidence="2" id="KW-0808">Transferase</keyword>
<dbReference type="Gene3D" id="3.40.50.150">
    <property type="entry name" value="Vaccinia Virus protein VP39"/>
    <property type="match status" value="1"/>
</dbReference>
<evidence type="ECO:0000313" key="5">
    <source>
        <dbReference type="Proteomes" id="UP000598996"/>
    </source>
</evidence>
<proteinExistence type="predicted"/>
<keyword evidence="3" id="KW-0949">S-adenosyl-L-methionine</keyword>
<dbReference type="RefSeq" id="WP_202997579.1">
    <property type="nucleotide sequence ID" value="NZ_JAENHO010000016.1"/>
</dbReference>
<dbReference type="EMBL" id="JAENHO010000016">
    <property type="protein sequence ID" value="MBL7260846.1"/>
    <property type="molecule type" value="Genomic_DNA"/>
</dbReference>
<keyword evidence="1" id="KW-0489">Methyltransferase</keyword>
<evidence type="ECO:0000313" key="4">
    <source>
        <dbReference type="EMBL" id="MBL7260846.1"/>
    </source>
</evidence>
<evidence type="ECO:0000256" key="2">
    <source>
        <dbReference type="ARBA" id="ARBA00022679"/>
    </source>
</evidence>
<name>A0ABS1W284_9ACTN</name>
<comment type="caution">
    <text evidence="4">The sequence shown here is derived from an EMBL/GenBank/DDBJ whole genome shotgun (WGS) entry which is preliminary data.</text>
</comment>
<dbReference type="InterPro" id="IPR050953">
    <property type="entry name" value="N4_N6_ade-DNA_methylase"/>
</dbReference>
<dbReference type="PANTHER" id="PTHR33841">
    <property type="entry name" value="DNA METHYLTRANSFERASE YEEA-RELATED"/>
    <property type="match status" value="1"/>
</dbReference>
<dbReference type="Proteomes" id="UP000598996">
    <property type="component" value="Unassembled WGS sequence"/>
</dbReference>